<dbReference type="EMBL" id="JABEZV010000005">
    <property type="protein sequence ID" value="MBA0710992.1"/>
    <property type="molecule type" value="Genomic_DNA"/>
</dbReference>
<comment type="subcellular location">
    <subcellularLocation>
        <location evidence="1">Membrane</location>
        <topology evidence="1">Multi-pass membrane protein</topology>
    </subcellularLocation>
</comment>
<dbReference type="GO" id="GO:0009523">
    <property type="term" value="C:photosystem II"/>
    <property type="evidence" value="ECO:0007669"/>
    <property type="project" value="UniProtKB-KW"/>
</dbReference>
<dbReference type="GO" id="GO:0016168">
    <property type="term" value="F:chlorophyll binding"/>
    <property type="evidence" value="ECO:0007669"/>
    <property type="project" value="UniProtKB-KW"/>
</dbReference>
<evidence type="ECO:0000256" key="8">
    <source>
        <dbReference type="ARBA" id="ARBA00023136"/>
    </source>
</evidence>
<dbReference type="SUPFAM" id="SSF161077">
    <property type="entry name" value="Photosystem II antenna protein-like"/>
    <property type="match status" value="1"/>
</dbReference>
<accession>A0A7J8ZHA9</accession>
<dbReference type="InterPro" id="IPR036001">
    <property type="entry name" value="PS_II_antenna-like_sf"/>
</dbReference>
<dbReference type="Proteomes" id="UP000593574">
    <property type="component" value="Unassembled WGS sequence"/>
</dbReference>
<name>A0A7J8ZHA9_9ROSI</name>
<keyword evidence="11" id="KW-1185">Reference proteome</keyword>
<evidence type="ECO:0000313" key="11">
    <source>
        <dbReference type="Proteomes" id="UP000593574"/>
    </source>
</evidence>
<keyword evidence="3" id="KW-0602">Photosynthesis</keyword>
<evidence type="ECO:0000256" key="1">
    <source>
        <dbReference type="ARBA" id="ARBA00004141"/>
    </source>
</evidence>
<keyword evidence="2" id="KW-0148">Chlorophyll</keyword>
<reference evidence="10 11" key="1">
    <citation type="journal article" date="2019" name="Genome Biol. Evol.">
        <title>Insights into the evolution of the New World diploid cottons (Gossypium, subgenus Houzingenia) based on genome sequencing.</title>
        <authorList>
            <person name="Grover C.E."/>
            <person name="Arick M.A. 2nd"/>
            <person name="Thrash A."/>
            <person name="Conover J.L."/>
            <person name="Sanders W.S."/>
            <person name="Peterson D.G."/>
            <person name="Frelichowski J.E."/>
            <person name="Scheffler J.A."/>
            <person name="Scheffler B.E."/>
            <person name="Wendel J.F."/>
        </authorList>
    </citation>
    <scope>NUCLEOTIDE SEQUENCE [LARGE SCALE GENOMIC DNA]</scope>
    <source>
        <strain evidence="10">4</strain>
        <tissue evidence="10">Leaf</tissue>
    </source>
</reference>
<sequence length="66" mass="7586">MYGPGIWVPDPYGLTSKVQPAYSILVSTRPNVYTKDCVWEILKPTMWYGSATTPIKLFGPTRYQWD</sequence>
<evidence type="ECO:0000256" key="6">
    <source>
        <dbReference type="ARBA" id="ARBA00022989"/>
    </source>
</evidence>
<evidence type="ECO:0000256" key="7">
    <source>
        <dbReference type="ARBA" id="ARBA00022991"/>
    </source>
</evidence>
<keyword evidence="9" id="KW-0604">Photosystem II</keyword>
<keyword evidence="8" id="KW-0472">Membrane</keyword>
<comment type="caution">
    <text evidence="10">The sequence shown here is derived from an EMBL/GenBank/DDBJ whole genome shotgun (WGS) entry which is preliminary data.</text>
</comment>
<keyword evidence="6" id="KW-1133">Transmembrane helix</keyword>
<organism evidence="10 11">
    <name type="scientific">Gossypium laxum</name>
    <dbReference type="NCBI Taxonomy" id="34288"/>
    <lineage>
        <taxon>Eukaryota</taxon>
        <taxon>Viridiplantae</taxon>
        <taxon>Streptophyta</taxon>
        <taxon>Embryophyta</taxon>
        <taxon>Tracheophyta</taxon>
        <taxon>Spermatophyta</taxon>
        <taxon>Magnoliopsida</taxon>
        <taxon>eudicotyledons</taxon>
        <taxon>Gunneridae</taxon>
        <taxon>Pentapetalae</taxon>
        <taxon>rosids</taxon>
        <taxon>malvids</taxon>
        <taxon>Malvales</taxon>
        <taxon>Malvaceae</taxon>
        <taxon>Malvoideae</taxon>
        <taxon>Gossypium</taxon>
    </lineage>
</organism>
<evidence type="ECO:0000256" key="2">
    <source>
        <dbReference type="ARBA" id="ARBA00022494"/>
    </source>
</evidence>
<dbReference type="GO" id="GO:0009767">
    <property type="term" value="P:photosynthetic electron transport chain"/>
    <property type="evidence" value="ECO:0007669"/>
    <property type="project" value="InterPro"/>
</dbReference>
<evidence type="ECO:0000256" key="4">
    <source>
        <dbReference type="ARBA" id="ARBA00022640"/>
    </source>
</evidence>
<dbReference type="Pfam" id="PF00421">
    <property type="entry name" value="PSII"/>
    <property type="match status" value="1"/>
</dbReference>
<keyword evidence="4" id="KW-0934">Plastid</keyword>
<keyword evidence="7" id="KW-0157">Chromophore</keyword>
<evidence type="ECO:0000256" key="9">
    <source>
        <dbReference type="ARBA" id="ARBA00023276"/>
    </source>
</evidence>
<evidence type="ECO:0000256" key="5">
    <source>
        <dbReference type="ARBA" id="ARBA00022692"/>
    </source>
</evidence>
<protein>
    <submittedName>
        <fullName evidence="10">Uncharacterized protein</fullName>
    </submittedName>
</protein>
<gene>
    <name evidence="10" type="ORF">Golax_010231</name>
</gene>
<evidence type="ECO:0000256" key="3">
    <source>
        <dbReference type="ARBA" id="ARBA00022531"/>
    </source>
</evidence>
<keyword evidence="5" id="KW-0812">Transmembrane</keyword>
<proteinExistence type="predicted"/>
<dbReference type="InterPro" id="IPR000932">
    <property type="entry name" value="PS_antenna-like"/>
</dbReference>
<evidence type="ECO:0000313" key="10">
    <source>
        <dbReference type="EMBL" id="MBA0710992.1"/>
    </source>
</evidence>
<dbReference type="AlphaFoldDB" id="A0A7J8ZHA9"/>